<keyword evidence="4" id="KW-0132">Cell division</keyword>
<organism evidence="11 12">
    <name type="scientific">Acacia crassicarpa</name>
    <name type="common">northern wattle</name>
    <dbReference type="NCBI Taxonomy" id="499986"/>
    <lineage>
        <taxon>Eukaryota</taxon>
        <taxon>Viridiplantae</taxon>
        <taxon>Streptophyta</taxon>
        <taxon>Embryophyta</taxon>
        <taxon>Tracheophyta</taxon>
        <taxon>Spermatophyta</taxon>
        <taxon>Magnoliopsida</taxon>
        <taxon>eudicotyledons</taxon>
        <taxon>Gunneridae</taxon>
        <taxon>Pentapetalae</taxon>
        <taxon>rosids</taxon>
        <taxon>fabids</taxon>
        <taxon>Fabales</taxon>
        <taxon>Fabaceae</taxon>
        <taxon>Caesalpinioideae</taxon>
        <taxon>mimosoid clade</taxon>
        <taxon>Acacieae</taxon>
        <taxon>Acacia</taxon>
    </lineage>
</organism>
<dbReference type="InterPro" id="IPR008685">
    <property type="entry name" value="Centromere_Mis12"/>
</dbReference>
<evidence type="ECO:0000256" key="8">
    <source>
        <dbReference type="ARBA" id="ARBA00023306"/>
    </source>
</evidence>
<dbReference type="EMBL" id="JAWXYG010000023">
    <property type="protein sequence ID" value="KAK4252575.1"/>
    <property type="molecule type" value="Genomic_DNA"/>
</dbReference>
<dbReference type="Proteomes" id="UP001293593">
    <property type="component" value="Unassembled WGS sequence"/>
</dbReference>
<sequence length="240" mass="26986">MEGSESEAIFYSLNLNPQLFVNEVLNTVDDVVDDAFDFFYQEASAKLNSEGAERSQDLRKGVDCIRNVIQAVLYKRLAIWEKYCLRQCFSVPQSFVMQKSGNSIEDGSACISLSDPEREAQLDSLRKKLTEVGKASEMLNQEVQALERRSTSNSGLINETLLLRDENSFHELFQEITTTASELGTKIGNLKSSITEQTEQMNIVGIYSQKKDISATDYAKGFSNVKYEDLQGFLTVLKNV</sequence>
<protein>
    <submittedName>
        <fullName evidence="11">Uncharacterized protein</fullName>
    </submittedName>
</protein>
<name>A0AAE1JJI6_9FABA</name>
<comment type="similarity">
    <text evidence="2">Belongs to the mis12 family.</text>
</comment>
<evidence type="ECO:0000256" key="4">
    <source>
        <dbReference type="ARBA" id="ARBA00022618"/>
    </source>
</evidence>
<comment type="subcellular location">
    <subcellularLocation>
        <location evidence="1">Chromosome</location>
        <location evidence="1">Centromere</location>
        <location evidence="1">Kinetochore</location>
    </subcellularLocation>
</comment>
<dbReference type="GO" id="GO:0005634">
    <property type="term" value="C:nucleus"/>
    <property type="evidence" value="ECO:0007669"/>
    <property type="project" value="InterPro"/>
</dbReference>
<keyword evidence="6" id="KW-0995">Kinetochore</keyword>
<evidence type="ECO:0000256" key="6">
    <source>
        <dbReference type="ARBA" id="ARBA00022838"/>
    </source>
</evidence>
<evidence type="ECO:0000256" key="9">
    <source>
        <dbReference type="ARBA" id="ARBA00023328"/>
    </source>
</evidence>
<dbReference type="PANTHER" id="PTHR14527:SF2">
    <property type="entry name" value="PROTEIN MIS12 HOMOLOG"/>
    <property type="match status" value="1"/>
</dbReference>
<comment type="caution">
    <text evidence="11">The sequence shown here is derived from an EMBL/GenBank/DDBJ whole genome shotgun (WGS) entry which is preliminary data.</text>
</comment>
<dbReference type="AlphaFoldDB" id="A0AAE1JJI6"/>
<keyword evidence="3" id="KW-0158">Chromosome</keyword>
<keyword evidence="9" id="KW-0137">Centromere</keyword>
<accession>A0AAE1JJI6</accession>
<evidence type="ECO:0000256" key="2">
    <source>
        <dbReference type="ARBA" id="ARBA00008643"/>
    </source>
</evidence>
<evidence type="ECO:0000256" key="10">
    <source>
        <dbReference type="SAM" id="Coils"/>
    </source>
</evidence>
<gene>
    <name evidence="11" type="ORF">QN277_014558</name>
</gene>
<dbReference type="PANTHER" id="PTHR14527">
    <property type="entry name" value="PROTEIN MIS12 HOMOLOG"/>
    <property type="match status" value="1"/>
</dbReference>
<feature type="coiled-coil region" evidence="10">
    <location>
        <begin position="122"/>
        <end position="149"/>
    </location>
</feature>
<dbReference type="GO" id="GO:0051301">
    <property type="term" value="P:cell division"/>
    <property type="evidence" value="ECO:0007669"/>
    <property type="project" value="UniProtKB-KW"/>
</dbReference>
<reference evidence="11" key="1">
    <citation type="submission" date="2023-10" db="EMBL/GenBank/DDBJ databases">
        <title>Chromosome-level genome of the transformable northern wattle, Acacia crassicarpa.</title>
        <authorList>
            <person name="Massaro I."/>
            <person name="Sinha N.R."/>
            <person name="Poethig S."/>
            <person name="Leichty A.R."/>
        </authorList>
    </citation>
    <scope>NUCLEOTIDE SEQUENCE</scope>
    <source>
        <strain evidence="11">Acra3RX</strain>
        <tissue evidence="11">Leaf</tissue>
    </source>
</reference>
<evidence type="ECO:0000256" key="5">
    <source>
        <dbReference type="ARBA" id="ARBA00022776"/>
    </source>
</evidence>
<evidence type="ECO:0000313" key="11">
    <source>
        <dbReference type="EMBL" id="KAK4252575.1"/>
    </source>
</evidence>
<keyword evidence="8" id="KW-0131">Cell cycle</keyword>
<dbReference type="Pfam" id="PF05859">
    <property type="entry name" value="Mis12"/>
    <property type="match status" value="1"/>
</dbReference>
<keyword evidence="12" id="KW-1185">Reference proteome</keyword>
<keyword evidence="5" id="KW-0498">Mitosis</keyword>
<evidence type="ECO:0000313" key="12">
    <source>
        <dbReference type="Proteomes" id="UP001293593"/>
    </source>
</evidence>
<dbReference type="GO" id="GO:0051382">
    <property type="term" value="P:kinetochore assembly"/>
    <property type="evidence" value="ECO:0007669"/>
    <property type="project" value="TreeGrafter"/>
</dbReference>
<keyword evidence="7 10" id="KW-0175">Coiled coil</keyword>
<evidence type="ECO:0000256" key="3">
    <source>
        <dbReference type="ARBA" id="ARBA00022454"/>
    </source>
</evidence>
<proteinExistence type="inferred from homology"/>
<evidence type="ECO:0000256" key="7">
    <source>
        <dbReference type="ARBA" id="ARBA00023054"/>
    </source>
</evidence>
<dbReference type="GO" id="GO:0000070">
    <property type="term" value="P:mitotic sister chromatid segregation"/>
    <property type="evidence" value="ECO:0007669"/>
    <property type="project" value="TreeGrafter"/>
</dbReference>
<evidence type="ECO:0000256" key="1">
    <source>
        <dbReference type="ARBA" id="ARBA00004629"/>
    </source>
</evidence>
<dbReference type="GO" id="GO:0000444">
    <property type="term" value="C:MIS12/MIND type complex"/>
    <property type="evidence" value="ECO:0007669"/>
    <property type="project" value="TreeGrafter"/>
</dbReference>